<dbReference type="PANTHER" id="PTHR10000:SF8">
    <property type="entry name" value="HAD SUPERFAMILY HYDROLASE-LIKE, TYPE 3"/>
    <property type="match status" value="1"/>
</dbReference>
<dbReference type="InterPro" id="IPR023214">
    <property type="entry name" value="HAD_sf"/>
</dbReference>
<organism evidence="1 2">
    <name type="scientific">Babesia caballi</name>
    <dbReference type="NCBI Taxonomy" id="5871"/>
    <lineage>
        <taxon>Eukaryota</taxon>
        <taxon>Sar</taxon>
        <taxon>Alveolata</taxon>
        <taxon>Apicomplexa</taxon>
        <taxon>Aconoidasida</taxon>
        <taxon>Piroplasmida</taxon>
        <taxon>Babesiidae</taxon>
        <taxon>Babesia</taxon>
    </lineage>
</organism>
<accession>A0AAV4LLG3</accession>
<dbReference type="GO" id="GO:0000287">
    <property type="term" value="F:magnesium ion binding"/>
    <property type="evidence" value="ECO:0007669"/>
    <property type="project" value="TreeGrafter"/>
</dbReference>
<evidence type="ECO:0000313" key="1">
    <source>
        <dbReference type="EMBL" id="GIX60796.1"/>
    </source>
</evidence>
<name>A0AAV4LLG3_BABCB</name>
<dbReference type="AlphaFoldDB" id="A0AAV4LLG3"/>
<dbReference type="Gene3D" id="3.30.1240.10">
    <property type="match status" value="1"/>
</dbReference>
<protein>
    <submittedName>
        <fullName evidence="1">Haloacid dehalogenase-like hydrolase family member protein</fullName>
    </submittedName>
</protein>
<keyword evidence="2" id="KW-1185">Reference proteome</keyword>
<dbReference type="PANTHER" id="PTHR10000">
    <property type="entry name" value="PHOSPHOSERINE PHOSPHATASE"/>
    <property type="match status" value="1"/>
</dbReference>
<comment type="caution">
    <text evidence="1">The sequence shown here is derived from an EMBL/GenBank/DDBJ whole genome shotgun (WGS) entry which is preliminary data.</text>
</comment>
<dbReference type="InterPro" id="IPR036412">
    <property type="entry name" value="HAD-like_sf"/>
</dbReference>
<dbReference type="Gene3D" id="3.40.50.1000">
    <property type="entry name" value="HAD superfamily/HAD-like"/>
    <property type="match status" value="1"/>
</dbReference>
<dbReference type="SUPFAM" id="SSF56784">
    <property type="entry name" value="HAD-like"/>
    <property type="match status" value="1"/>
</dbReference>
<dbReference type="Pfam" id="PF08282">
    <property type="entry name" value="Hydrolase_3"/>
    <property type="match status" value="1"/>
</dbReference>
<proteinExistence type="predicted"/>
<dbReference type="RefSeq" id="XP_067712867.1">
    <property type="nucleotide sequence ID" value="XM_067856766.1"/>
</dbReference>
<dbReference type="GO" id="GO:0016791">
    <property type="term" value="F:phosphatase activity"/>
    <property type="evidence" value="ECO:0007669"/>
    <property type="project" value="TreeGrafter"/>
</dbReference>
<dbReference type="EMBL" id="BPLF01000001">
    <property type="protein sequence ID" value="GIX60796.1"/>
    <property type="molecule type" value="Genomic_DNA"/>
</dbReference>
<dbReference type="Proteomes" id="UP001497744">
    <property type="component" value="Unassembled WGS sequence"/>
</dbReference>
<gene>
    <name evidence="1" type="ORF">BcabD6B2_02310</name>
</gene>
<evidence type="ECO:0000313" key="2">
    <source>
        <dbReference type="Proteomes" id="UP001497744"/>
    </source>
</evidence>
<dbReference type="GO" id="GO:0005829">
    <property type="term" value="C:cytosol"/>
    <property type="evidence" value="ECO:0007669"/>
    <property type="project" value="TreeGrafter"/>
</dbReference>
<reference evidence="1 2" key="1">
    <citation type="submission" date="2021-06" db="EMBL/GenBank/DDBJ databases">
        <title>Genome sequence of Babesia caballi.</title>
        <authorList>
            <person name="Yamagishi J."/>
            <person name="Kidaka T."/>
            <person name="Ochi A."/>
        </authorList>
    </citation>
    <scope>NUCLEOTIDE SEQUENCE [LARGE SCALE GENOMIC DNA]</scope>
    <source>
        <strain evidence="1">USDA-D6B2</strain>
    </source>
</reference>
<dbReference type="GeneID" id="94192279"/>
<keyword evidence="1" id="KW-0378">Hydrolase</keyword>
<sequence length="325" mass="35942">MEAAFVSAGRPYLLFRWLVSLLTLLLLLGPKRINTLVDVPVALEERLTLPSGSAPDFFAVDVDGTFMTSNRKALARNRAAFFEVLKMGKTLFFCTGRMPFECKYVLSDDPTERLPYLGYPGVYLNGAIVYGPKGELLHSNHLSKHLIEILITSISKRNMVQDVVFLIPSGGLVLFDPSTNNALLQEIGLEKSVKQVSKEELLRKRIYLIHTSDAETICKLLPPVCCRLYVRGKAWKGCDLLLPCNLDKANAIRVLMAHYGRDLAACGFIGDGNVDVTSLRMCGLTVTLSDAKVAAKQSAQHTLRERCDEAGFAKAMERIFGIVLS</sequence>